<feature type="binding site" evidence="7">
    <location>
        <position position="198"/>
    </location>
    <ligand>
        <name>substrate</name>
    </ligand>
</feature>
<evidence type="ECO:0000259" key="8">
    <source>
        <dbReference type="Pfam" id="PF01571"/>
    </source>
</evidence>
<dbReference type="FunFam" id="3.30.70.1400:FF:000001">
    <property type="entry name" value="Aminomethyltransferase"/>
    <property type="match status" value="1"/>
</dbReference>
<dbReference type="STRING" id="1173584.SAMN05444851_2775"/>
<evidence type="ECO:0000256" key="1">
    <source>
        <dbReference type="ARBA" id="ARBA00008609"/>
    </source>
</evidence>
<dbReference type="SUPFAM" id="SSF101790">
    <property type="entry name" value="Aminomethyltransferase beta-barrel domain"/>
    <property type="match status" value="1"/>
</dbReference>
<dbReference type="InterPro" id="IPR027266">
    <property type="entry name" value="TrmE/GcvT-like"/>
</dbReference>
<keyword evidence="3" id="KW-0032">Aminotransferase</keyword>
<dbReference type="AlphaFoldDB" id="A0A1I0QR53"/>
<dbReference type="InterPro" id="IPR006223">
    <property type="entry name" value="GcvT"/>
</dbReference>
<dbReference type="InterPro" id="IPR029043">
    <property type="entry name" value="GcvT/YgfZ_C"/>
</dbReference>
<accession>A0A1I0QR53</accession>
<dbReference type="PANTHER" id="PTHR43757">
    <property type="entry name" value="AMINOMETHYLTRANSFERASE"/>
    <property type="match status" value="1"/>
</dbReference>
<keyword evidence="11" id="KW-1185">Reference proteome</keyword>
<dbReference type="RefSeq" id="WP_091432624.1">
    <property type="nucleotide sequence ID" value="NZ_FOJB01000001.1"/>
</dbReference>
<reference evidence="10 11" key="1">
    <citation type="submission" date="2016-10" db="EMBL/GenBank/DDBJ databases">
        <authorList>
            <person name="de Groot N.N."/>
        </authorList>
    </citation>
    <scope>NUCLEOTIDE SEQUENCE [LARGE SCALE GENOMIC DNA]</scope>
    <source>
        <strain evidence="10 11">DSM 29439</strain>
    </source>
</reference>
<dbReference type="GO" id="GO:0006546">
    <property type="term" value="P:glycine catabolic process"/>
    <property type="evidence" value="ECO:0007669"/>
    <property type="project" value="InterPro"/>
</dbReference>
<dbReference type="Pfam" id="PF01571">
    <property type="entry name" value="GCV_T"/>
    <property type="match status" value="1"/>
</dbReference>
<protein>
    <recommendedName>
        <fullName evidence="2">aminomethyltransferase</fullName>
        <ecNumber evidence="2">2.1.2.10</ecNumber>
    </recommendedName>
    <alternativeName>
        <fullName evidence="5">Glycine cleavage system T protein</fullName>
    </alternativeName>
</protein>
<feature type="domain" description="GCVT N-terminal" evidence="8">
    <location>
        <begin position="13"/>
        <end position="260"/>
    </location>
</feature>
<evidence type="ECO:0000256" key="3">
    <source>
        <dbReference type="ARBA" id="ARBA00022576"/>
    </source>
</evidence>
<dbReference type="SUPFAM" id="SSF103025">
    <property type="entry name" value="Folate-binding domain"/>
    <property type="match status" value="1"/>
</dbReference>
<dbReference type="Gene3D" id="2.40.30.110">
    <property type="entry name" value="Aminomethyltransferase beta-barrel domains"/>
    <property type="match status" value="1"/>
</dbReference>
<evidence type="ECO:0000256" key="2">
    <source>
        <dbReference type="ARBA" id="ARBA00012616"/>
    </source>
</evidence>
<name>A0A1I0QR53_9RHOB</name>
<dbReference type="PANTHER" id="PTHR43757:SF2">
    <property type="entry name" value="AMINOMETHYLTRANSFERASE, MITOCHONDRIAL"/>
    <property type="match status" value="1"/>
</dbReference>
<keyword evidence="4 10" id="KW-0808">Transferase</keyword>
<dbReference type="GO" id="GO:0032259">
    <property type="term" value="P:methylation"/>
    <property type="evidence" value="ECO:0007669"/>
    <property type="project" value="UniProtKB-KW"/>
</dbReference>
<dbReference type="EC" id="2.1.2.10" evidence="2"/>
<evidence type="ECO:0000313" key="11">
    <source>
        <dbReference type="Proteomes" id="UP000199650"/>
    </source>
</evidence>
<dbReference type="InterPro" id="IPR013977">
    <property type="entry name" value="GcvT_C"/>
</dbReference>
<evidence type="ECO:0000256" key="4">
    <source>
        <dbReference type="ARBA" id="ARBA00022679"/>
    </source>
</evidence>
<evidence type="ECO:0000256" key="7">
    <source>
        <dbReference type="PIRSR" id="PIRSR006487-1"/>
    </source>
</evidence>
<evidence type="ECO:0000256" key="5">
    <source>
        <dbReference type="ARBA" id="ARBA00031395"/>
    </source>
</evidence>
<dbReference type="GO" id="GO:0004047">
    <property type="term" value="F:aminomethyltransferase activity"/>
    <property type="evidence" value="ECO:0007669"/>
    <property type="project" value="UniProtKB-EC"/>
</dbReference>
<dbReference type="NCBIfam" id="NF001567">
    <property type="entry name" value="PRK00389.1"/>
    <property type="match status" value="1"/>
</dbReference>
<organism evidence="10 11">
    <name type="scientific">Aliiroseovarius sediminilitoris</name>
    <dbReference type="NCBI Taxonomy" id="1173584"/>
    <lineage>
        <taxon>Bacteria</taxon>
        <taxon>Pseudomonadati</taxon>
        <taxon>Pseudomonadota</taxon>
        <taxon>Alphaproteobacteria</taxon>
        <taxon>Rhodobacterales</taxon>
        <taxon>Paracoccaceae</taxon>
        <taxon>Aliiroseovarius</taxon>
    </lineage>
</organism>
<feature type="domain" description="Aminomethyltransferase C-terminal" evidence="9">
    <location>
        <begin position="288"/>
        <end position="367"/>
    </location>
</feature>
<dbReference type="EMBL" id="FOJB01000001">
    <property type="protein sequence ID" value="SEW29373.1"/>
    <property type="molecule type" value="Genomic_DNA"/>
</dbReference>
<dbReference type="OrthoDB" id="9774591at2"/>
<evidence type="ECO:0000256" key="6">
    <source>
        <dbReference type="ARBA" id="ARBA00047665"/>
    </source>
</evidence>
<gene>
    <name evidence="10" type="ORF">SAMN05444851_2775</name>
</gene>
<dbReference type="InterPro" id="IPR006222">
    <property type="entry name" value="GCVT_N"/>
</dbReference>
<dbReference type="GO" id="GO:0008168">
    <property type="term" value="F:methyltransferase activity"/>
    <property type="evidence" value="ECO:0007669"/>
    <property type="project" value="UniProtKB-KW"/>
</dbReference>
<dbReference type="InterPro" id="IPR028896">
    <property type="entry name" value="GcvT/YgfZ/DmdA"/>
</dbReference>
<dbReference type="GO" id="GO:0008483">
    <property type="term" value="F:transaminase activity"/>
    <property type="evidence" value="ECO:0007669"/>
    <property type="project" value="UniProtKB-KW"/>
</dbReference>
<proteinExistence type="inferred from homology"/>
<dbReference type="Proteomes" id="UP000199650">
    <property type="component" value="Unassembled WGS sequence"/>
</dbReference>
<dbReference type="NCBIfam" id="TIGR00528">
    <property type="entry name" value="gcvT"/>
    <property type="match status" value="1"/>
</dbReference>
<dbReference type="Gene3D" id="3.30.1360.120">
    <property type="entry name" value="Probable tRNA modification gtpase trme, domain 1"/>
    <property type="match status" value="1"/>
</dbReference>
<dbReference type="Gene3D" id="3.30.70.1400">
    <property type="entry name" value="Aminomethyltransferase beta-barrel domains"/>
    <property type="match status" value="1"/>
</dbReference>
<sequence>MGAAQDDLKRTGLYDLHLELGAKMVPFAGYEMPVQYPLGVMKEHLHTRTAAGLFDVSHMGQVILRGDNPAQSLERIVPQSVIALAEGRQRYGLFTNDDGGILDDLMIANRGDHLFLVVNAGCKDADITHMRVHLTDCEVEVIDDRALLALQGPAAEAALSRLVPSAKDMKFMDVSVTDSDFGELWLSRSGYTGEDGYEVSVPQAHAETFARALLAMEEVEPIGLGARDSLRLEAGLCLYGNDIDTTTTPVEAALEWAVQKVRKTGGEREGGFPGADRILTEFENGATRRRVGLLPDGRAPMRAGTMLYATEDAETSIGEVTSGAFGPSIERPMSMGYVGIDHADTGTRIFGDVRGKRQPVTVADMPFRPATYKR</sequence>
<dbReference type="GO" id="GO:0005960">
    <property type="term" value="C:glycine cleavage complex"/>
    <property type="evidence" value="ECO:0007669"/>
    <property type="project" value="InterPro"/>
</dbReference>
<evidence type="ECO:0000259" key="9">
    <source>
        <dbReference type="Pfam" id="PF08669"/>
    </source>
</evidence>
<keyword evidence="10" id="KW-0489">Methyltransferase</keyword>
<evidence type="ECO:0000313" key="10">
    <source>
        <dbReference type="EMBL" id="SEW29373.1"/>
    </source>
</evidence>
<dbReference type="Pfam" id="PF08669">
    <property type="entry name" value="GCV_T_C"/>
    <property type="match status" value="1"/>
</dbReference>
<comment type="similarity">
    <text evidence="1">Belongs to the GcvT family.</text>
</comment>
<dbReference type="PIRSF" id="PIRSF006487">
    <property type="entry name" value="GcvT"/>
    <property type="match status" value="1"/>
</dbReference>
<dbReference type="Gene3D" id="4.10.1250.10">
    <property type="entry name" value="Aminomethyltransferase fragment"/>
    <property type="match status" value="1"/>
</dbReference>
<dbReference type="NCBIfam" id="NF010093">
    <property type="entry name" value="PRK13579.1"/>
    <property type="match status" value="1"/>
</dbReference>
<comment type="catalytic activity">
    <reaction evidence="6">
        <text>N(6)-[(R)-S(8)-aminomethyldihydrolipoyl]-L-lysyl-[protein] + (6S)-5,6,7,8-tetrahydrofolate = N(6)-[(R)-dihydrolipoyl]-L-lysyl-[protein] + (6R)-5,10-methylene-5,6,7,8-tetrahydrofolate + NH4(+)</text>
        <dbReference type="Rhea" id="RHEA:16945"/>
        <dbReference type="Rhea" id="RHEA-COMP:10475"/>
        <dbReference type="Rhea" id="RHEA-COMP:10492"/>
        <dbReference type="ChEBI" id="CHEBI:15636"/>
        <dbReference type="ChEBI" id="CHEBI:28938"/>
        <dbReference type="ChEBI" id="CHEBI:57453"/>
        <dbReference type="ChEBI" id="CHEBI:83100"/>
        <dbReference type="ChEBI" id="CHEBI:83143"/>
        <dbReference type="EC" id="2.1.2.10"/>
    </reaction>
</comment>